<comment type="caution">
    <text evidence="4">The sequence shown here is derived from an EMBL/GenBank/DDBJ whole genome shotgun (WGS) entry which is preliminary data.</text>
</comment>
<gene>
    <name evidence="4" type="ORF">ODALV1_LOCUS9310</name>
</gene>
<feature type="transmembrane region" description="Helical" evidence="2">
    <location>
        <begin position="184"/>
        <end position="206"/>
    </location>
</feature>
<feature type="transmembrane region" description="Helical" evidence="2">
    <location>
        <begin position="38"/>
        <end position="63"/>
    </location>
</feature>
<dbReference type="InterPro" id="IPR056691">
    <property type="entry name" value="DUF7789"/>
</dbReference>
<evidence type="ECO:0000259" key="3">
    <source>
        <dbReference type="Pfam" id="PF25044"/>
    </source>
</evidence>
<dbReference type="EMBL" id="CAXLJM020000027">
    <property type="protein sequence ID" value="CAL8096249.1"/>
    <property type="molecule type" value="Genomic_DNA"/>
</dbReference>
<feature type="transmembrane region" description="Helical" evidence="2">
    <location>
        <begin position="276"/>
        <end position="303"/>
    </location>
</feature>
<feature type="transmembrane region" description="Helical" evidence="2">
    <location>
        <begin position="69"/>
        <end position="87"/>
    </location>
</feature>
<sequence>MDRTKAKEWGSDLIRTRISREPYFLEERTWRDFKFWEWIFIVFALLSISISIGFSVFQLVIALIDGGKYVFPVLIILNNIFSAYFLWNGVMEELPFKLLMQLIIKTIIWIFDLIYFLVPSKEVVEGVEEDDYKEIRDIRFYISSSMLFLTLITGTVVIYQYWTSNTAIFRTVGTEPKYVQMCKMWNFCHSMMLFDAVVFITVVFHLCNFPEFLESYASFYLIPLWLLATVVYVLLGIKAIERESRMLTYVFYVASHCQPIFIIVMLAKATQSSLGLLLYISLFFTAGLSFITHIGLLVTVVRLQFTYGMGLKQAAAREEERKNLVTAVDVNNSELTKFRDTERQGQTQPPPTETEL</sequence>
<dbReference type="Proteomes" id="UP001642540">
    <property type="component" value="Unassembled WGS sequence"/>
</dbReference>
<evidence type="ECO:0000256" key="2">
    <source>
        <dbReference type="SAM" id="Phobius"/>
    </source>
</evidence>
<name>A0ABP1QEP1_9HEXA</name>
<feature type="region of interest" description="Disordered" evidence="1">
    <location>
        <begin position="335"/>
        <end position="356"/>
    </location>
</feature>
<organism evidence="4 5">
    <name type="scientific">Orchesella dallaii</name>
    <dbReference type="NCBI Taxonomy" id="48710"/>
    <lineage>
        <taxon>Eukaryota</taxon>
        <taxon>Metazoa</taxon>
        <taxon>Ecdysozoa</taxon>
        <taxon>Arthropoda</taxon>
        <taxon>Hexapoda</taxon>
        <taxon>Collembola</taxon>
        <taxon>Entomobryomorpha</taxon>
        <taxon>Entomobryoidea</taxon>
        <taxon>Orchesellidae</taxon>
        <taxon>Orchesellinae</taxon>
        <taxon>Orchesella</taxon>
    </lineage>
</organism>
<reference evidence="4 5" key="1">
    <citation type="submission" date="2024-08" db="EMBL/GenBank/DDBJ databases">
        <authorList>
            <person name="Cucini C."/>
            <person name="Frati F."/>
        </authorList>
    </citation>
    <scope>NUCLEOTIDE SEQUENCE [LARGE SCALE GENOMIC DNA]</scope>
</reference>
<keyword evidence="5" id="KW-1185">Reference proteome</keyword>
<feature type="domain" description="DUF7789" evidence="3">
    <location>
        <begin position="178"/>
        <end position="301"/>
    </location>
</feature>
<protein>
    <recommendedName>
        <fullName evidence="3">DUF7789 domain-containing protein</fullName>
    </recommendedName>
</protein>
<dbReference type="PANTHER" id="PTHR39299">
    <property type="entry name" value="TRANSMEMBRANE PROTEIN"/>
    <property type="match status" value="1"/>
</dbReference>
<feature type="transmembrane region" description="Helical" evidence="2">
    <location>
        <begin position="218"/>
        <end position="237"/>
    </location>
</feature>
<feature type="transmembrane region" description="Helical" evidence="2">
    <location>
        <begin position="138"/>
        <end position="163"/>
    </location>
</feature>
<dbReference type="Pfam" id="PF25044">
    <property type="entry name" value="DUF7789"/>
    <property type="match status" value="1"/>
</dbReference>
<evidence type="ECO:0000313" key="5">
    <source>
        <dbReference type="Proteomes" id="UP001642540"/>
    </source>
</evidence>
<keyword evidence="2" id="KW-0472">Membrane</keyword>
<feature type="transmembrane region" description="Helical" evidence="2">
    <location>
        <begin position="99"/>
        <end position="118"/>
    </location>
</feature>
<evidence type="ECO:0000256" key="1">
    <source>
        <dbReference type="SAM" id="MobiDB-lite"/>
    </source>
</evidence>
<dbReference type="PANTHER" id="PTHR39299:SF1">
    <property type="entry name" value="TRANSMEMBRANE PROTEIN"/>
    <property type="match status" value="1"/>
</dbReference>
<accession>A0ABP1QEP1</accession>
<feature type="transmembrane region" description="Helical" evidence="2">
    <location>
        <begin position="249"/>
        <end position="270"/>
    </location>
</feature>
<keyword evidence="2" id="KW-0812">Transmembrane</keyword>
<proteinExistence type="predicted"/>
<evidence type="ECO:0000313" key="4">
    <source>
        <dbReference type="EMBL" id="CAL8096249.1"/>
    </source>
</evidence>
<keyword evidence="2" id="KW-1133">Transmembrane helix</keyword>